<evidence type="ECO:0000256" key="2">
    <source>
        <dbReference type="SAM" id="SignalP"/>
    </source>
</evidence>
<reference evidence="3 4" key="1">
    <citation type="submission" date="2019-01" db="EMBL/GenBank/DDBJ databases">
        <title>Blautia sp. nov. KGMB01111 isolated human feces.</title>
        <authorList>
            <person name="Park J.-E."/>
            <person name="Kim J.-S."/>
            <person name="Park S.-H."/>
        </authorList>
    </citation>
    <scope>NUCLEOTIDE SEQUENCE [LARGE SCALE GENOMIC DNA]</scope>
    <source>
        <strain evidence="3 4">KGMB01111</strain>
    </source>
</reference>
<gene>
    <name evidence="3" type="ORF">ETP43_16430</name>
</gene>
<dbReference type="EMBL" id="SDKC01000002">
    <property type="protein sequence ID" value="RXS72564.1"/>
    <property type="molecule type" value="Genomic_DNA"/>
</dbReference>
<dbReference type="AlphaFoldDB" id="A0A4Q1RD91"/>
<evidence type="ECO:0008006" key="5">
    <source>
        <dbReference type="Google" id="ProtNLM"/>
    </source>
</evidence>
<protein>
    <recommendedName>
        <fullName evidence="5">Lipoprotein</fullName>
    </recommendedName>
</protein>
<feature type="signal peptide" evidence="2">
    <location>
        <begin position="1"/>
        <end position="19"/>
    </location>
</feature>
<comment type="caution">
    <text evidence="3">The sequence shown here is derived from an EMBL/GenBank/DDBJ whole genome shotgun (WGS) entry which is preliminary data.</text>
</comment>
<organism evidence="3 4">
    <name type="scientific">Blautia faecicola</name>
    <dbReference type="NCBI Taxonomy" id="2509240"/>
    <lineage>
        <taxon>Bacteria</taxon>
        <taxon>Bacillati</taxon>
        <taxon>Bacillota</taxon>
        <taxon>Clostridia</taxon>
        <taxon>Lachnospirales</taxon>
        <taxon>Lachnospiraceae</taxon>
        <taxon>Blautia</taxon>
    </lineage>
</organism>
<evidence type="ECO:0000313" key="3">
    <source>
        <dbReference type="EMBL" id="RXS72564.1"/>
    </source>
</evidence>
<keyword evidence="4" id="KW-1185">Reference proteome</keyword>
<name>A0A4Q1RD91_9FIRM</name>
<dbReference type="Proteomes" id="UP000290106">
    <property type="component" value="Unassembled WGS sequence"/>
</dbReference>
<proteinExistence type="predicted"/>
<feature type="chain" id="PRO_5039298874" description="Lipoprotein" evidence="2">
    <location>
        <begin position="20"/>
        <end position="250"/>
    </location>
</feature>
<sequence>MKKRMIVLCSLLTMTVAGCGTTQQSQVTPKPETVDTSENEADVSKNEENTADQGIQSFSDLFGNTEDVTTLTFGDYGDKDDGSRDMIPYYTLSGLPSEGYIDKDQYWLYGTEYGDLKTHGSDDTMNNLQKLSQIDGAVWDLKFYLPIDLGTTYVTATCIEDWDLAKSSSADERNYTEGTYKEFEYFTYDGVEPAFEGDTVDNSIYLYVHGSSDHYMEFQINVQKDGKMLEFSDKQAIVESLLDHISEVEG</sequence>
<evidence type="ECO:0000256" key="1">
    <source>
        <dbReference type="SAM" id="MobiDB-lite"/>
    </source>
</evidence>
<accession>A0A4Q1RD91</accession>
<feature type="region of interest" description="Disordered" evidence="1">
    <location>
        <begin position="21"/>
        <end position="50"/>
    </location>
</feature>
<dbReference type="RefSeq" id="WP_129259680.1">
    <property type="nucleotide sequence ID" value="NZ_SDKC01000002.1"/>
</dbReference>
<evidence type="ECO:0000313" key="4">
    <source>
        <dbReference type="Proteomes" id="UP000290106"/>
    </source>
</evidence>
<dbReference type="PROSITE" id="PS51257">
    <property type="entry name" value="PROKAR_LIPOPROTEIN"/>
    <property type="match status" value="1"/>
</dbReference>
<keyword evidence="2" id="KW-0732">Signal</keyword>